<evidence type="ECO:0000313" key="3">
    <source>
        <dbReference type="EMBL" id="SMB96921.1"/>
    </source>
</evidence>
<gene>
    <name evidence="3" type="ORF">SAMN00790413_06212</name>
</gene>
<proteinExistence type="predicted"/>
<feature type="region of interest" description="Disordered" evidence="1">
    <location>
        <begin position="320"/>
        <end position="368"/>
    </location>
</feature>
<evidence type="ECO:0000256" key="2">
    <source>
        <dbReference type="SAM" id="SignalP"/>
    </source>
</evidence>
<feature type="signal peptide" evidence="2">
    <location>
        <begin position="1"/>
        <end position="24"/>
    </location>
</feature>
<organism evidence="3 4">
    <name type="scientific">Deinococcus hopiensis KR-140</name>
    <dbReference type="NCBI Taxonomy" id="695939"/>
    <lineage>
        <taxon>Bacteria</taxon>
        <taxon>Thermotogati</taxon>
        <taxon>Deinococcota</taxon>
        <taxon>Deinococci</taxon>
        <taxon>Deinococcales</taxon>
        <taxon>Deinococcaceae</taxon>
        <taxon>Deinococcus</taxon>
    </lineage>
</organism>
<dbReference type="Proteomes" id="UP000192582">
    <property type="component" value="Unassembled WGS sequence"/>
</dbReference>
<keyword evidence="4" id="KW-1185">Reference proteome</keyword>
<dbReference type="AlphaFoldDB" id="A0A1W1VUZ5"/>
<dbReference type="EMBL" id="FWWU01000010">
    <property type="protein sequence ID" value="SMB96921.1"/>
    <property type="molecule type" value="Genomic_DNA"/>
</dbReference>
<dbReference type="OrthoDB" id="59051at2"/>
<keyword evidence="2" id="KW-0732">Signal</keyword>
<reference evidence="3 4" key="1">
    <citation type="submission" date="2017-04" db="EMBL/GenBank/DDBJ databases">
        <authorList>
            <person name="Afonso C.L."/>
            <person name="Miller P.J."/>
            <person name="Scott M.A."/>
            <person name="Spackman E."/>
            <person name="Goraichik I."/>
            <person name="Dimitrov K.M."/>
            <person name="Suarez D.L."/>
            <person name="Swayne D.E."/>
        </authorList>
    </citation>
    <scope>NUCLEOTIDE SEQUENCE [LARGE SCALE GENOMIC DNA]</scope>
    <source>
        <strain evidence="3 4">KR-140</strain>
    </source>
</reference>
<dbReference type="RefSeq" id="WP_084051077.1">
    <property type="nucleotide sequence ID" value="NZ_FWWU01000010.1"/>
</dbReference>
<accession>A0A1W1VUZ5</accession>
<evidence type="ECO:0000256" key="1">
    <source>
        <dbReference type="SAM" id="MobiDB-lite"/>
    </source>
</evidence>
<feature type="chain" id="PRO_5012077015" evidence="2">
    <location>
        <begin position="25"/>
        <end position="464"/>
    </location>
</feature>
<evidence type="ECO:0000313" key="4">
    <source>
        <dbReference type="Proteomes" id="UP000192582"/>
    </source>
</evidence>
<name>A0A1W1VUZ5_9DEIO</name>
<feature type="compositionally biased region" description="Low complexity" evidence="1">
    <location>
        <begin position="343"/>
        <end position="368"/>
    </location>
</feature>
<sequence length="464" mass="48244">MNKPAPAPLLLLTTALCASGPAGAAPATPVPQALLGQWFDGAQLPDAAYNTPSLASATSARFAFGKDGTYEFSKLVMTHIPGYAPMSTLLIACESLDVTAERGTFRVQGNKITLTPSSLKTIAGLSPASLNPGCKRFPGVTSTRQPGPSETDVWRVDGAKLTFGAGQDAAAFVRRTPDAAPTPGPSSLSVELRGEWHSGRISPVEYYNVSTGKWADASGTSIILKLNANLTYERTGLLVVTSYGCTSKLLVREKGKVAVNGAALTFTPAASSSTGYTCSPSKVSSARNTVKPYTERALVKVNPDGQHVLRLASGSGETLFNHPLGSFPERAAGRETATPPAPSTSGSPTASHRTPNSSAAPTPAPTRWTATGDWDLALTFGGQTYRATVSLDDDSPRILGSGTPPVEYVNGSSATGDLEIGLTGQDGNTLELSARGRFGGDRYEGQVRGKWGGAGKGTVTLKRR</sequence>
<protein>
    <submittedName>
        <fullName evidence="3">Uncharacterized protein</fullName>
    </submittedName>
</protein>